<name>A0A0F9U9X8_9ZZZZ</name>
<sequence length="62" mass="7257">MNLDYHQQQHKLLIRACICRIEQLNDWIMSGKENGGKPMMLQSWINQRNVLNDSLGFLLGDK</sequence>
<proteinExistence type="predicted"/>
<protein>
    <submittedName>
        <fullName evidence="1">Uncharacterized protein</fullName>
    </submittedName>
</protein>
<evidence type="ECO:0000313" key="1">
    <source>
        <dbReference type="EMBL" id="KKN88434.1"/>
    </source>
</evidence>
<gene>
    <name evidence="1" type="ORF">LCGC14_0249970</name>
</gene>
<organism evidence="1">
    <name type="scientific">marine sediment metagenome</name>
    <dbReference type="NCBI Taxonomy" id="412755"/>
    <lineage>
        <taxon>unclassified sequences</taxon>
        <taxon>metagenomes</taxon>
        <taxon>ecological metagenomes</taxon>
    </lineage>
</organism>
<reference evidence="1" key="1">
    <citation type="journal article" date="2015" name="Nature">
        <title>Complex archaea that bridge the gap between prokaryotes and eukaryotes.</title>
        <authorList>
            <person name="Spang A."/>
            <person name="Saw J.H."/>
            <person name="Jorgensen S.L."/>
            <person name="Zaremba-Niedzwiedzka K."/>
            <person name="Martijn J."/>
            <person name="Lind A.E."/>
            <person name="van Eijk R."/>
            <person name="Schleper C."/>
            <person name="Guy L."/>
            <person name="Ettema T.J."/>
        </authorList>
    </citation>
    <scope>NUCLEOTIDE SEQUENCE</scope>
</reference>
<comment type="caution">
    <text evidence="1">The sequence shown here is derived from an EMBL/GenBank/DDBJ whole genome shotgun (WGS) entry which is preliminary data.</text>
</comment>
<dbReference type="AlphaFoldDB" id="A0A0F9U9X8"/>
<dbReference type="EMBL" id="LAZR01000129">
    <property type="protein sequence ID" value="KKN88434.1"/>
    <property type="molecule type" value="Genomic_DNA"/>
</dbReference>
<accession>A0A0F9U9X8</accession>